<keyword evidence="2" id="KW-1185">Reference proteome</keyword>
<dbReference type="InterPro" id="IPR044714">
    <property type="entry name" value="AtSIBP1-like"/>
</dbReference>
<dbReference type="SUPFAM" id="SSF54695">
    <property type="entry name" value="POZ domain"/>
    <property type="match status" value="2"/>
</dbReference>
<evidence type="ECO:0000313" key="3">
    <source>
        <dbReference type="WBParaSite" id="Pan_g8293.t1"/>
    </source>
</evidence>
<name>A0A7E4W8N2_PANRE</name>
<dbReference type="PANTHER" id="PTHR46672">
    <property type="entry name" value="OS08G0495500 PROTEIN-RELATED"/>
    <property type="match status" value="1"/>
</dbReference>
<dbReference type="AlphaFoldDB" id="A0A7E4W8N2"/>
<sequence length="558" mass="65626">MRTADVLKANRMLKDEVFLTIHKNDEIKQNHISCRQSTKPCTIPESDEIEWWVRYRPAAVSFNNENTTNPIRISLGFSSPVKGRVTVEAHGLPTKTYVLFPSSEYFERVYLPHKDVYAAINRELEIKIAIDVCGKAGFVPEIRRDFHAYTKIPSDFVVQCGENQIKVHNDVLSKISPFFEAMLRHNFVEKSCNKLEINDFDFKTIETAMNIIYGRPCGKLFVEMVLEILYFADKYHIADIFDQLEKQLPQSISTANFYAVLRYADHFGKTNLFSRCAEFYEQNHTRNFKNITLLPIELIIKMWKSAFYIETVFDILPHAYHIKLCISVDLTELPEMTTLDDFFNTVPYAWEYPQENLKMTCVKFWRENKDNIRESPKYQKLSKTIQHSLILLGRCFKMQTRFHRYEKVPTDFTIQCGDNQIKVHKEVLSEISPVLEAMLHHNFVETTSNKLEISDFDFKTVETAMNICYGRPWCDHRSILFFELVLDVLYFADKYQITDILTQLEEMPTHNLFPTNFCSVLRCADHNKQRLRCLADFVKTIPYAWRNNKDNLIKPIYR</sequence>
<evidence type="ECO:0000313" key="2">
    <source>
        <dbReference type="Proteomes" id="UP000492821"/>
    </source>
</evidence>
<accession>A0A7E4W8N2</accession>
<proteinExistence type="predicted"/>
<organism evidence="2 3">
    <name type="scientific">Panagrellus redivivus</name>
    <name type="common">Microworm</name>
    <dbReference type="NCBI Taxonomy" id="6233"/>
    <lineage>
        <taxon>Eukaryota</taxon>
        <taxon>Metazoa</taxon>
        <taxon>Ecdysozoa</taxon>
        <taxon>Nematoda</taxon>
        <taxon>Chromadorea</taxon>
        <taxon>Rhabditida</taxon>
        <taxon>Tylenchina</taxon>
        <taxon>Panagrolaimomorpha</taxon>
        <taxon>Panagrolaimoidea</taxon>
        <taxon>Panagrolaimidae</taxon>
        <taxon>Panagrellus</taxon>
    </lineage>
</organism>
<dbReference type="Pfam" id="PF00651">
    <property type="entry name" value="BTB"/>
    <property type="match status" value="2"/>
</dbReference>
<dbReference type="InterPro" id="IPR011333">
    <property type="entry name" value="SKP1/BTB/POZ_sf"/>
</dbReference>
<dbReference type="Proteomes" id="UP000492821">
    <property type="component" value="Unassembled WGS sequence"/>
</dbReference>
<dbReference type="SMART" id="SM00225">
    <property type="entry name" value="BTB"/>
    <property type="match status" value="2"/>
</dbReference>
<dbReference type="CDD" id="cd18186">
    <property type="entry name" value="BTB_POZ_ZBTB_KLHL-like"/>
    <property type="match status" value="2"/>
</dbReference>
<evidence type="ECO:0000259" key="1">
    <source>
        <dbReference type="PROSITE" id="PS50097"/>
    </source>
</evidence>
<protein>
    <submittedName>
        <fullName evidence="3">BTB domain-containing protein</fullName>
    </submittedName>
</protein>
<dbReference type="Gene3D" id="3.30.710.10">
    <property type="entry name" value="Potassium Channel Kv1.1, Chain A"/>
    <property type="match status" value="2"/>
</dbReference>
<feature type="domain" description="BTB" evidence="1">
    <location>
        <begin position="154"/>
        <end position="213"/>
    </location>
</feature>
<feature type="domain" description="BTB" evidence="1">
    <location>
        <begin position="410"/>
        <end position="469"/>
    </location>
</feature>
<reference evidence="2" key="1">
    <citation type="journal article" date="2013" name="Genetics">
        <title>The draft genome and transcriptome of Panagrellus redivivus are shaped by the harsh demands of a free-living lifestyle.</title>
        <authorList>
            <person name="Srinivasan J."/>
            <person name="Dillman A.R."/>
            <person name="Macchietto M.G."/>
            <person name="Heikkinen L."/>
            <person name="Lakso M."/>
            <person name="Fracchia K.M."/>
            <person name="Antoshechkin I."/>
            <person name="Mortazavi A."/>
            <person name="Wong G."/>
            <person name="Sternberg P.W."/>
        </authorList>
    </citation>
    <scope>NUCLEOTIDE SEQUENCE [LARGE SCALE GENOMIC DNA]</scope>
    <source>
        <strain evidence="2">MT8872</strain>
    </source>
</reference>
<dbReference type="WBParaSite" id="Pan_g8293.t1">
    <property type="protein sequence ID" value="Pan_g8293.t1"/>
    <property type="gene ID" value="Pan_g8293"/>
</dbReference>
<dbReference type="PROSITE" id="PS50097">
    <property type="entry name" value="BTB"/>
    <property type="match status" value="2"/>
</dbReference>
<reference evidence="3" key="2">
    <citation type="submission" date="2020-10" db="UniProtKB">
        <authorList>
            <consortium name="WormBaseParasite"/>
        </authorList>
    </citation>
    <scope>IDENTIFICATION</scope>
</reference>
<dbReference type="InterPro" id="IPR000210">
    <property type="entry name" value="BTB/POZ_dom"/>
</dbReference>